<dbReference type="EMBL" id="JANAKD010002249">
    <property type="protein sequence ID" value="KAJ3474182.1"/>
    <property type="molecule type" value="Genomic_DNA"/>
</dbReference>
<evidence type="ECO:0000313" key="2">
    <source>
        <dbReference type="Proteomes" id="UP001148737"/>
    </source>
</evidence>
<organism evidence="1 2">
    <name type="scientific">Lecanicillium saksenae</name>
    <dbReference type="NCBI Taxonomy" id="468837"/>
    <lineage>
        <taxon>Eukaryota</taxon>
        <taxon>Fungi</taxon>
        <taxon>Dikarya</taxon>
        <taxon>Ascomycota</taxon>
        <taxon>Pezizomycotina</taxon>
        <taxon>Sordariomycetes</taxon>
        <taxon>Hypocreomycetidae</taxon>
        <taxon>Hypocreales</taxon>
        <taxon>Cordycipitaceae</taxon>
        <taxon>Lecanicillium</taxon>
    </lineage>
</organism>
<evidence type="ECO:0000313" key="1">
    <source>
        <dbReference type="EMBL" id="KAJ3474182.1"/>
    </source>
</evidence>
<name>A0ACC1QII4_9HYPO</name>
<accession>A0ACC1QII4</accession>
<keyword evidence="2" id="KW-1185">Reference proteome</keyword>
<proteinExistence type="predicted"/>
<sequence length="520" mass="58562">MCHGTRLNTSVSLGSTTQYLSSWLQHLPPLGLYIAVAVIIGLSLQKKFATVTGEAIPNGPVGLPVLGSLPFLAKYPERTLHYWKKIYGGLYSIRLGNQLVIVVSDPEIAKDLMVTNGAIFSSRKNMFIKSHTIFHGRAITATQYNNERKHRRIAMTRLTQRAVDSYSSSLDNEAMALIKSLLDASSRGRIPVDPQLHSGRCSLNNMTNIVFGFRTDSIDHPLVKRAWALSLEFMNCTGPMSNFVDFIPILQKMPSSLQKRGRRLHTDLVETYGGLIKDVEMKMRLGEEVPDCLAKTMILHREEEGLDGLDMAFIATAFMIGGVFTTAAVLQWFIALMATNPDIQKKAHAELDQVIGQTRPPSIEDEEKLPYCHALIKEVERLRNPFWLGTPHASSEDFVYRSWFIPKDTVVVLNTWSMQHDPRRRKDPEIFNASCPAYSESANAPDPWTRDHWVFGAGRRICPGVLVAEREIWLTISRMLWAFEMAEVSAEPIDLTEYEGISGRAPVQFRVNLRPRHGNV</sequence>
<reference evidence="1" key="1">
    <citation type="submission" date="2022-07" db="EMBL/GenBank/DDBJ databases">
        <title>Genome Sequence of Lecanicillium saksenae.</title>
        <authorList>
            <person name="Buettner E."/>
        </authorList>
    </citation>
    <scope>NUCLEOTIDE SEQUENCE</scope>
    <source>
        <strain evidence="1">VT-O1</strain>
    </source>
</reference>
<gene>
    <name evidence="1" type="ORF">NLG97_g9955</name>
</gene>
<comment type="caution">
    <text evidence="1">The sequence shown here is derived from an EMBL/GenBank/DDBJ whole genome shotgun (WGS) entry which is preliminary data.</text>
</comment>
<protein>
    <submittedName>
        <fullName evidence="1">Uncharacterized protein</fullName>
    </submittedName>
</protein>
<dbReference type="Proteomes" id="UP001148737">
    <property type="component" value="Unassembled WGS sequence"/>
</dbReference>